<reference evidence="1 2" key="1">
    <citation type="submission" date="2019-01" db="EMBL/GenBank/DDBJ databases">
        <title>Genomes sequencing and comparative genomics of infectious freshwater microsporidia, Cucumispora dikerogammari and Thelohania contejeani.</title>
        <authorList>
            <person name="Cormier A."/>
            <person name="Giraud I."/>
            <person name="Wattier R."/>
            <person name="Teixeira M."/>
            <person name="Grandjean F."/>
            <person name="Rigaud T."/>
            <person name="Cordaux R."/>
        </authorList>
    </citation>
    <scope>NUCLEOTIDE SEQUENCE [LARGE SCALE GENOMIC DNA]</scope>
    <source>
        <strain evidence="1">T1</strain>
        <tissue evidence="1">Spores</tissue>
    </source>
</reference>
<name>A0ABQ7HWX9_9MICR</name>
<dbReference type="InterPro" id="IPR006886">
    <property type="entry name" value="RNA_pol_III_Rpc5"/>
</dbReference>
<protein>
    <submittedName>
        <fullName evidence="1">Uncharacterized protein</fullName>
    </submittedName>
</protein>
<dbReference type="PANTHER" id="PTHR12069">
    <property type="entry name" value="DNA-DIRECTED RNA POLYMERASES III 80 KDA POLYPEPTIDE RNA POLYMERASE III SUBUNIT 5"/>
    <property type="match status" value="1"/>
</dbReference>
<comment type="caution">
    <text evidence="1">The sequence shown here is derived from an EMBL/GenBank/DDBJ whole genome shotgun (WGS) entry which is preliminary data.</text>
</comment>
<proteinExistence type="predicted"/>
<organism evidence="1 2">
    <name type="scientific">Astathelohania contejeani</name>
    <dbReference type="NCBI Taxonomy" id="164912"/>
    <lineage>
        <taxon>Eukaryota</taxon>
        <taxon>Fungi</taxon>
        <taxon>Fungi incertae sedis</taxon>
        <taxon>Microsporidia</taxon>
        <taxon>Astathelohaniidae</taxon>
        <taxon>Astathelohania</taxon>
    </lineage>
</organism>
<evidence type="ECO:0000313" key="1">
    <source>
        <dbReference type="EMBL" id="KAF7682685.1"/>
    </source>
</evidence>
<keyword evidence="2" id="KW-1185">Reference proteome</keyword>
<dbReference type="Proteomes" id="UP001516464">
    <property type="component" value="Unassembled WGS sequence"/>
</dbReference>
<accession>A0ABQ7HWX9</accession>
<dbReference type="EMBL" id="SBIQ01000201">
    <property type="protein sequence ID" value="KAF7682685.1"/>
    <property type="molecule type" value="Genomic_DNA"/>
</dbReference>
<dbReference type="PANTHER" id="PTHR12069:SF0">
    <property type="entry name" value="DNA-DIRECTED RNA POLYMERASE III SUBUNIT RPC5"/>
    <property type="match status" value="1"/>
</dbReference>
<gene>
    <name evidence="1" type="ORF">TCON_2097</name>
</gene>
<sequence length="409" mass="47322">MKVAAEYKIQIAKQKLSILSFTTAQNTRVLKAQYKPTNKILRLESTLPTANISATKQLTMGNHAIRVAVGALPQTLQFIGRISHQDKCVTFYEVERVYHFDTHFSYIEPRKTTEKRVGYLYKRSESKEEMEHRRKNWNYLLKKAEQEEYKTMEYREGSELSTMDIKSISENTNEPIIDNDEIKKDIRESIRRAKVVNIKELVHLFGNEDIVVRILQEMTIQIRGRFILKNLFYEKHLHSIRSALLDAFRESDAISSDNPLCINKFLVEELAIKEKGKYYLKGYDGGMVVEDIVPDLKKKVTQILGRYGICSSLRLANELGVDETELDPLLEGPGLIRVSNGSYVLLEGEHQDIRKAIIDLLKENKTVRRNEVFKCVHDKTGKELSLPIFNKIMREFCVSKGSTWIIKND</sequence>
<evidence type="ECO:0000313" key="2">
    <source>
        <dbReference type="Proteomes" id="UP001516464"/>
    </source>
</evidence>